<dbReference type="PROSITE" id="PS00041">
    <property type="entry name" value="HTH_ARAC_FAMILY_1"/>
    <property type="match status" value="1"/>
</dbReference>
<organism evidence="5 6">
    <name type="scientific">Ideonella oryzae</name>
    <dbReference type="NCBI Taxonomy" id="2937441"/>
    <lineage>
        <taxon>Bacteria</taxon>
        <taxon>Pseudomonadati</taxon>
        <taxon>Pseudomonadota</taxon>
        <taxon>Betaproteobacteria</taxon>
        <taxon>Burkholderiales</taxon>
        <taxon>Sphaerotilaceae</taxon>
        <taxon>Ideonella</taxon>
    </lineage>
</organism>
<feature type="domain" description="HTH araC/xylS-type" evidence="4">
    <location>
        <begin position="199"/>
        <end position="297"/>
    </location>
</feature>
<reference evidence="5 6" key="1">
    <citation type="submission" date="2022-06" db="EMBL/GenBank/DDBJ databases">
        <title>Ideonella sp. NS12-5 Genome sequencing and assembly.</title>
        <authorList>
            <person name="Jung Y."/>
        </authorList>
    </citation>
    <scope>NUCLEOTIDE SEQUENCE [LARGE SCALE GENOMIC DNA]</scope>
    <source>
        <strain evidence="5 6">NS12-5</strain>
    </source>
</reference>
<dbReference type="PROSITE" id="PS01124">
    <property type="entry name" value="HTH_ARAC_FAMILY_2"/>
    <property type="match status" value="1"/>
</dbReference>
<dbReference type="RefSeq" id="WP_252771561.1">
    <property type="nucleotide sequence ID" value="NZ_JAMXMC010000012.1"/>
</dbReference>
<dbReference type="InterPro" id="IPR050204">
    <property type="entry name" value="AraC_XylS_family_regulators"/>
</dbReference>
<dbReference type="EMBL" id="JAMXMC010000012">
    <property type="protein sequence ID" value="MCO5978731.1"/>
    <property type="molecule type" value="Genomic_DNA"/>
</dbReference>
<keyword evidence="2" id="KW-0238">DNA-binding</keyword>
<keyword evidence="3" id="KW-0804">Transcription</keyword>
<dbReference type="Pfam" id="PF12833">
    <property type="entry name" value="HTH_18"/>
    <property type="match status" value="1"/>
</dbReference>
<evidence type="ECO:0000313" key="5">
    <source>
        <dbReference type="EMBL" id="MCO5978731.1"/>
    </source>
</evidence>
<dbReference type="InterPro" id="IPR018060">
    <property type="entry name" value="HTH_AraC"/>
</dbReference>
<accession>A0ABT1BT52</accession>
<gene>
    <name evidence="5" type="ORF">M0L44_18700</name>
</gene>
<dbReference type="InterPro" id="IPR009057">
    <property type="entry name" value="Homeodomain-like_sf"/>
</dbReference>
<evidence type="ECO:0000313" key="6">
    <source>
        <dbReference type="Proteomes" id="UP001204851"/>
    </source>
</evidence>
<name>A0ABT1BT52_9BURK</name>
<dbReference type="InterPro" id="IPR018062">
    <property type="entry name" value="HTH_AraC-typ_CS"/>
</dbReference>
<comment type="caution">
    <text evidence="5">The sequence shown here is derived from an EMBL/GenBank/DDBJ whole genome shotgun (WGS) entry which is preliminary data.</text>
</comment>
<dbReference type="PANTHER" id="PTHR46796:SF13">
    <property type="entry name" value="HTH-TYPE TRANSCRIPTIONAL ACTIVATOR RHAS"/>
    <property type="match status" value="1"/>
</dbReference>
<dbReference type="PANTHER" id="PTHR46796">
    <property type="entry name" value="HTH-TYPE TRANSCRIPTIONAL ACTIVATOR RHAS-RELATED"/>
    <property type="match status" value="1"/>
</dbReference>
<evidence type="ECO:0000256" key="1">
    <source>
        <dbReference type="ARBA" id="ARBA00023015"/>
    </source>
</evidence>
<keyword evidence="1" id="KW-0805">Transcription regulation</keyword>
<proteinExistence type="predicted"/>
<dbReference type="SMART" id="SM00342">
    <property type="entry name" value="HTH_ARAC"/>
    <property type="match status" value="1"/>
</dbReference>
<dbReference type="SUPFAM" id="SSF46689">
    <property type="entry name" value="Homeodomain-like"/>
    <property type="match status" value="2"/>
</dbReference>
<protein>
    <submittedName>
        <fullName evidence="5">AraC family transcriptional regulator</fullName>
    </submittedName>
</protein>
<dbReference type="Proteomes" id="UP001204851">
    <property type="component" value="Unassembled WGS sequence"/>
</dbReference>
<keyword evidence="6" id="KW-1185">Reference proteome</keyword>
<evidence type="ECO:0000259" key="4">
    <source>
        <dbReference type="PROSITE" id="PS01124"/>
    </source>
</evidence>
<evidence type="ECO:0000256" key="3">
    <source>
        <dbReference type="ARBA" id="ARBA00023163"/>
    </source>
</evidence>
<sequence length="308" mass="33490">MDILQEHLVRARASGGVFARSVAVAPWGLSLPGSIQLAVHAVIQGQAWIWADGGQAQALELRPGDLALVRGGPDHFIAHAPGANCVSPEEFRVRHPQDDAEHDPRAAVFLCGAYRFAGDIGAGLVASLPPVLSIPARLDDPIHGVVGLLSRELSHAEPGRQTVLDRLLDVLVVMGIRTGLAISSNAPAWFRGASDPRLARALQAMHGDTSRPWTVDQLAGMSHMSRATFTRVFQDVLGNAPIRYLTEWRMTVARDLLRTQDLSLDEVAERVGYTSLYAFTTAFRRHHGQPPGRWRLGQRELAGATVMH</sequence>
<dbReference type="InterPro" id="IPR032783">
    <property type="entry name" value="AraC_lig"/>
</dbReference>
<dbReference type="Pfam" id="PF12852">
    <property type="entry name" value="Cupin_6"/>
    <property type="match status" value="1"/>
</dbReference>
<evidence type="ECO:0000256" key="2">
    <source>
        <dbReference type="ARBA" id="ARBA00023125"/>
    </source>
</evidence>
<dbReference type="Gene3D" id="1.10.10.60">
    <property type="entry name" value="Homeodomain-like"/>
    <property type="match status" value="2"/>
</dbReference>